<dbReference type="RefSeq" id="WP_163674375.1">
    <property type="nucleotide sequence ID" value="NZ_JAAIYP010000007.1"/>
</dbReference>
<dbReference type="Pfam" id="PF11162">
    <property type="entry name" value="DUF2946"/>
    <property type="match status" value="1"/>
</dbReference>
<proteinExistence type="predicted"/>
<accession>A0A7C9QRV3</accession>
<dbReference type="Proteomes" id="UP000480684">
    <property type="component" value="Unassembled WGS sequence"/>
</dbReference>
<evidence type="ECO:0000313" key="2">
    <source>
        <dbReference type="Proteomes" id="UP000480684"/>
    </source>
</evidence>
<sequence length="152" mass="15408">MSGAIHRQRHTTSTGPSLGHARRMVVSWLGLILLALNILGAGALPAQAEGGTPLFAQELLGDRIMICTAAGMVAMDRDGNIIDTQGPSSGYTGFCVYCLPLMHGDAAAPVPAVAVQPPAVPAQEPVPVPTAPQTVASASLRGAATPQAPPAI</sequence>
<organism evidence="1 2">
    <name type="scientific">Magnetospirillum aberrantis SpK</name>
    <dbReference type="NCBI Taxonomy" id="908842"/>
    <lineage>
        <taxon>Bacteria</taxon>
        <taxon>Pseudomonadati</taxon>
        <taxon>Pseudomonadota</taxon>
        <taxon>Alphaproteobacteria</taxon>
        <taxon>Rhodospirillales</taxon>
        <taxon>Rhodospirillaceae</taxon>
        <taxon>Magnetospirillum</taxon>
    </lineage>
</organism>
<gene>
    <name evidence="1" type="ORF">G4223_02185</name>
</gene>
<name>A0A7C9QRV3_9PROT</name>
<keyword evidence="2" id="KW-1185">Reference proteome</keyword>
<dbReference type="InterPro" id="IPR021333">
    <property type="entry name" value="DUF2946"/>
</dbReference>
<protein>
    <recommendedName>
        <fullName evidence="3">DUF2946 domain-containing protein</fullName>
    </recommendedName>
</protein>
<comment type="caution">
    <text evidence="1">The sequence shown here is derived from an EMBL/GenBank/DDBJ whole genome shotgun (WGS) entry which is preliminary data.</text>
</comment>
<dbReference type="AlphaFoldDB" id="A0A7C9QRV3"/>
<reference evidence="1 2" key="1">
    <citation type="submission" date="2020-02" db="EMBL/GenBank/DDBJ databases">
        <authorList>
            <person name="Dziuba M."/>
            <person name="Kuznetsov B."/>
            <person name="Mardanov A."/>
            <person name="Ravin N."/>
            <person name="Grouzdev D."/>
        </authorList>
    </citation>
    <scope>NUCLEOTIDE SEQUENCE [LARGE SCALE GENOMIC DNA]</scope>
    <source>
        <strain evidence="1 2">SpK</strain>
    </source>
</reference>
<evidence type="ECO:0000313" key="1">
    <source>
        <dbReference type="EMBL" id="NFV78924.1"/>
    </source>
</evidence>
<evidence type="ECO:0008006" key="3">
    <source>
        <dbReference type="Google" id="ProtNLM"/>
    </source>
</evidence>
<dbReference type="EMBL" id="JAAIYP010000007">
    <property type="protein sequence ID" value="NFV78924.1"/>
    <property type="molecule type" value="Genomic_DNA"/>
</dbReference>